<evidence type="ECO:0000313" key="2">
    <source>
        <dbReference type="EMBL" id="BBO30855.1"/>
    </source>
</evidence>
<dbReference type="Proteomes" id="UP000326837">
    <property type="component" value="Chromosome"/>
</dbReference>
<feature type="signal peptide" evidence="1">
    <location>
        <begin position="1"/>
        <end position="25"/>
    </location>
</feature>
<protein>
    <submittedName>
        <fullName evidence="2">Uncharacterized protein</fullName>
    </submittedName>
</protein>
<dbReference type="EMBL" id="AP021861">
    <property type="protein sequence ID" value="BBO30855.1"/>
    <property type="molecule type" value="Genomic_DNA"/>
</dbReference>
<keyword evidence="3" id="KW-1185">Reference proteome</keyword>
<name>A0A5K7X3B7_9BACT</name>
<sequence>MLKRILLAVAVVAGTTLVVAPQADAGVFVRRVAPVRRVVYPPYPVARHAVARPVVGPVLYPAYRPVVYGGGGFYGGGYYGGRGFYGPGISIGIGGFGY</sequence>
<evidence type="ECO:0000313" key="3">
    <source>
        <dbReference type="Proteomes" id="UP000326837"/>
    </source>
</evidence>
<gene>
    <name evidence="2" type="ORF">PLANPX_0467</name>
</gene>
<proteinExistence type="predicted"/>
<organism evidence="2 3">
    <name type="scientific">Lacipirellula parvula</name>
    <dbReference type="NCBI Taxonomy" id="2650471"/>
    <lineage>
        <taxon>Bacteria</taxon>
        <taxon>Pseudomonadati</taxon>
        <taxon>Planctomycetota</taxon>
        <taxon>Planctomycetia</taxon>
        <taxon>Pirellulales</taxon>
        <taxon>Lacipirellulaceae</taxon>
        <taxon>Lacipirellula</taxon>
    </lineage>
</organism>
<keyword evidence="1" id="KW-0732">Signal</keyword>
<dbReference type="AlphaFoldDB" id="A0A5K7X3B7"/>
<evidence type="ECO:0000256" key="1">
    <source>
        <dbReference type="SAM" id="SignalP"/>
    </source>
</evidence>
<dbReference type="RefSeq" id="WP_152097108.1">
    <property type="nucleotide sequence ID" value="NZ_AP021861.1"/>
</dbReference>
<reference evidence="3" key="1">
    <citation type="submission" date="2019-10" db="EMBL/GenBank/DDBJ databases">
        <title>Lacipirellula parvula gen. nov., sp. nov., representing a lineage of planctomycetes widespread in freshwater anoxic habitats, and description of the family Lacipirellulaceae.</title>
        <authorList>
            <person name="Dedysh S.N."/>
            <person name="Kulichevskaya I.S."/>
            <person name="Beletsky A.V."/>
            <person name="Rakitin A.L."/>
            <person name="Mardanov A.V."/>
            <person name="Ivanova A.A."/>
            <person name="Saltykova V.X."/>
            <person name="Rijpstra W.I.C."/>
            <person name="Sinninghe Damste J.S."/>
            <person name="Ravin N.V."/>
        </authorList>
    </citation>
    <scope>NUCLEOTIDE SEQUENCE [LARGE SCALE GENOMIC DNA]</scope>
    <source>
        <strain evidence="3">PX69</strain>
    </source>
</reference>
<dbReference type="KEGG" id="lpav:PLANPX_0467"/>
<accession>A0A5K7X3B7</accession>
<feature type="chain" id="PRO_5024857749" evidence="1">
    <location>
        <begin position="26"/>
        <end position="98"/>
    </location>
</feature>